<dbReference type="Gene3D" id="1.10.110.10">
    <property type="entry name" value="Plant lipid-transfer and hydrophobic proteins"/>
    <property type="match status" value="1"/>
</dbReference>
<dbReference type="InterPro" id="IPR039265">
    <property type="entry name" value="DIR1-like"/>
</dbReference>
<feature type="domain" description="Bifunctional inhibitor/plant lipid transfer protein/seed storage helical" evidence="1">
    <location>
        <begin position="35"/>
        <end position="120"/>
    </location>
</feature>
<dbReference type="InterPro" id="IPR036312">
    <property type="entry name" value="Bifun_inhib/LTP/seed_sf"/>
</dbReference>
<dbReference type="InterPro" id="IPR016140">
    <property type="entry name" value="Bifunc_inhib/LTP/seed_store"/>
</dbReference>
<accession>A0ABD3IFH1</accession>
<dbReference type="EMBL" id="JBJQOH010000001">
    <property type="protein sequence ID" value="KAL3701512.1"/>
    <property type="molecule type" value="Genomic_DNA"/>
</dbReference>
<dbReference type="CDD" id="cd00010">
    <property type="entry name" value="AAI_LTSS"/>
    <property type="match status" value="1"/>
</dbReference>
<evidence type="ECO:0000313" key="2">
    <source>
        <dbReference type="EMBL" id="KAL3701512.1"/>
    </source>
</evidence>
<dbReference type="AlphaFoldDB" id="A0ABD3IFH1"/>
<reference evidence="2 3" key="1">
    <citation type="submission" date="2024-09" db="EMBL/GenBank/DDBJ databases">
        <title>Chromosome-scale assembly of Riccia sorocarpa.</title>
        <authorList>
            <person name="Paukszto L."/>
        </authorList>
    </citation>
    <scope>NUCLEOTIDE SEQUENCE [LARGE SCALE GENOMIC DNA]</scope>
    <source>
        <strain evidence="2">LP-2024</strain>
        <tissue evidence="2">Aerial parts of the thallus</tissue>
    </source>
</reference>
<dbReference type="PANTHER" id="PTHR33122">
    <property type="entry name" value="LIPID BINDING PROTEIN-RELATED"/>
    <property type="match status" value="1"/>
</dbReference>
<dbReference type="Proteomes" id="UP001633002">
    <property type="component" value="Unassembled WGS sequence"/>
</dbReference>
<organism evidence="2 3">
    <name type="scientific">Riccia sorocarpa</name>
    <dbReference type="NCBI Taxonomy" id="122646"/>
    <lineage>
        <taxon>Eukaryota</taxon>
        <taxon>Viridiplantae</taxon>
        <taxon>Streptophyta</taxon>
        <taxon>Embryophyta</taxon>
        <taxon>Marchantiophyta</taxon>
        <taxon>Marchantiopsida</taxon>
        <taxon>Marchantiidae</taxon>
        <taxon>Marchantiales</taxon>
        <taxon>Ricciaceae</taxon>
        <taxon>Riccia</taxon>
    </lineage>
</organism>
<dbReference type="Pfam" id="PF14368">
    <property type="entry name" value="LTP_2"/>
    <property type="match status" value="1"/>
</dbReference>
<gene>
    <name evidence="2" type="ORF">R1sor_019534</name>
</gene>
<dbReference type="SUPFAM" id="SSF47699">
    <property type="entry name" value="Bifunctional inhibitor/lipid-transfer protein/seed storage 2S albumin"/>
    <property type="match status" value="1"/>
</dbReference>
<proteinExistence type="predicted"/>
<evidence type="ECO:0000313" key="3">
    <source>
        <dbReference type="Proteomes" id="UP001633002"/>
    </source>
</evidence>
<comment type="caution">
    <text evidence="2">The sequence shown here is derived from an EMBL/GenBank/DDBJ whole genome shotgun (WGS) entry which is preliminary data.</text>
</comment>
<keyword evidence="3" id="KW-1185">Reference proteome</keyword>
<evidence type="ECO:0000259" key="1">
    <source>
        <dbReference type="Pfam" id="PF14368"/>
    </source>
</evidence>
<name>A0ABD3IFH1_9MARC</name>
<dbReference type="PANTHER" id="PTHR33122:SF13">
    <property type="entry name" value="BIFUNCTIONAL INHIBITOR_LIPID-TRANSFER PROTEIN_SEED STORAGE 2S ALBUMIN SUPERFAMILY PROTEIN"/>
    <property type="match status" value="1"/>
</dbReference>
<protein>
    <recommendedName>
        <fullName evidence="1">Bifunctional inhibitor/plant lipid transfer protein/seed storage helical domain-containing protein</fullName>
    </recommendedName>
</protein>
<sequence length="134" mass="13757">MKSSTVKADVIVAAVVVGLLCSWGGVMGSAFTQGMKHHDMQEAAACPSNPGQLLPCLSAVTGSGNHPTSSCCSVLSGWGFDCLCDFLINNQAIIPSNVNLTNVLEIPKACGIPVPGDAKCGLPSSMGEKLHDMP</sequence>